<feature type="region of interest" description="Disordered" evidence="1">
    <location>
        <begin position="109"/>
        <end position="132"/>
    </location>
</feature>
<feature type="region of interest" description="Disordered" evidence="1">
    <location>
        <begin position="176"/>
        <end position="282"/>
    </location>
</feature>
<evidence type="ECO:0000256" key="2">
    <source>
        <dbReference type="SAM" id="Phobius"/>
    </source>
</evidence>
<comment type="caution">
    <text evidence="3">The sequence shown here is derived from an EMBL/GenBank/DDBJ whole genome shotgun (WGS) entry which is preliminary data.</text>
</comment>
<evidence type="ECO:0000256" key="1">
    <source>
        <dbReference type="SAM" id="MobiDB-lite"/>
    </source>
</evidence>
<accession>A0ABR1QPW8</accession>
<keyword evidence="2" id="KW-1133">Transmembrane helix</keyword>
<feature type="compositionally biased region" description="Low complexity" evidence="1">
    <location>
        <begin position="265"/>
        <end position="276"/>
    </location>
</feature>
<evidence type="ECO:0000313" key="3">
    <source>
        <dbReference type="EMBL" id="KAK7961784.1"/>
    </source>
</evidence>
<feature type="compositionally biased region" description="Basic and acidic residues" evidence="1">
    <location>
        <begin position="212"/>
        <end position="225"/>
    </location>
</feature>
<feature type="compositionally biased region" description="Polar residues" evidence="1">
    <location>
        <begin position="116"/>
        <end position="132"/>
    </location>
</feature>
<keyword evidence="2" id="KW-0812">Transmembrane</keyword>
<feature type="region of interest" description="Disordered" evidence="1">
    <location>
        <begin position="57"/>
        <end position="78"/>
    </location>
</feature>
<keyword evidence="4" id="KW-1185">Reference proteome</keyword>
<name>A0ABR1QPW8_9PEZI</name>
<dbReference type="Proteomes" id="UP001391051">
    <property type="component" value="Unassembled WGS sequence"/>
</dbReference>
<proteinExistence type="predicted"/>
<reference evidence="3 4" key="1">
    <citation type="submission" date="2023-01" db="EMBL/GenBank/DDBJ databases">
        <title>Analysis of 21 Apiospora genomes using comparative genomics revels a genus with tremendous synthesis potential of carbohydrate active enzymes and secondary metabolites.</title>
        <authorList>
            <person name="Sorensen T."/>
        </authorList>
    </citation>
    <scope>NUCLEOTIDE SEQUENCE [LARGE SCALE GENOMIC DNA]</scope>
    <source>
        <strain evidence="3 4">CBS 24483</strain>
    </source>
</reference>
<feature type="compositionally biased region" description="Polar residues" evidence="1">
    <location>
        <begin position="238"/>
        <end position="247"/>
    </location>
</feature>
<feature type="transmembrane region" description="Helical" evidence="2">
    <location>
        <begin position="140"/>
        <end position="161"/>
    </location>
</feature>
<protein>
    <submittedName>
        <fullName evidence="3">Uncharacterized protein</fullName>
    </submittedName>
</protein>
<dbReference type="GeneID" id="92071893"/>
<organism evidence="3 4">
    <name type="scientific">Apiospora aurea</name>
    <dbReference type="NCBI Taxonomy" id="335848"/>
    <lineage>
        <taxon>Eukaryota</taxon>
        <taxon>Fungi</taxon>
        <taxon>Dikarya</taxon>
        <taxon>Ascomycota</taxon>
        <taxon>Pezizomycotina</taxon>
        <taxon>Sordariomycetes</taxon>
        <taxon>Xylariomycetidae</taxon>
        <taxon>Amphisphaeriales</taxon>
        <taxon>Apiosporaceae</taxon>
        <taxon>Apiospora</taxon>
    </lineage>
</organism>
<gene>
    <name evidence="3" type="ORF">PG986_002609</name>
</gene>
<dbReference type="EMBL" id="JAQQWE010000002">
    <property type="protein sequence ID" value="KAK7961784.1"/>
    <property type="molecule type" value="Genomic_DNA"/>
</dbReference>
<keyword evidence="2" id="KW-0472">Membrane</keyword>
<feature type="compositionally biased region" description="Polar residues" evidence="1">
    <location>
        <begin position="58"/>
        <end position="78"/>
    </location>
</feature>
<dbReference type="RefSeq" id="XP_066703895.1">
    <property type="nucleotide sequence ID" value="XM_066838831.1"/>
</dbReference>
<evidence type="ECO:0000313" key="4">
    <source>
        <dbReference type="Proteomes" id="UP001391051"/>
    </source>
</evidence>
<sequence>MGQTAPTEPAIHKGGVSVKVIAQEDDEVAYSTSGLTTTSPKITKSVHMSALPPAPTLTAGTSVLSSPDVTSTPTQGPITMSSHSWLRIITDPSGLAILAEAAAAAAATTSRLERSQTTPTEQSISLPNSNRDSGLSPDEITIIVAVVISVVVFLLLLAIAIRCAILQRCKHVARERARRTQARPPMSRLPPALEKPPESSLHGSVAASGGHLAEDEPNLKDDDTGFRVVIRPPPGYRTPQSGPTTPIDSHHYPPGSRPASAQTFGMPAAGGPAPNEGGHHWSLDTENGSVLSGSTREIILNRLSITTTESK</sequence>